<dbReference type="OrthoDB" id="74813at2759"/>
<feature type="domain" description="Coilin N-terminal" evidence="2">
    <location>
        <begin position="8"/>
        <end position="125"/>
    </location>
</feature>
<dbReference type="Pfam" id="PF15862">
    <property type="entry name" value="Coilin_N"/>
    <property type="match status" value="1"/>
</dbReference>
<reference evidence="3" key="1">
    <citation type="submission" date="2025-05" db="UniProtKB">
        <authorList>
            <consortium name="RefSeq"/>
        </authorList>
    </citation>
    <scope>NUCLEOTIDE SEQUENCE [LARGE SCALE GENOMIC DNA]</scope>
    <source>
        <strain evidence="3">14028-0561.14</strain>
    </source>
</reference>
<evidence type="ECO:0000313" key="4">
    <source>
        <dbReference type="RefSeq" id="XP_017027200.1"/>
    </source>
</evidence>
<keyword evidence="3" id="KW-1185">Reference proteome</keyword>
<accession>A0A6P4IFX8</accession>
<feature type="compositionally biased region" description="Acidic residues" evidence="1">
    <location>
        <begin position="371"/>
        <end position="390"/>
    </location>
</feature>
<name>A0A6P4IFX8_DROKI</name>
<organism evidence="3 4">
    <name type="scientific">Drosophila kikkawai</name>
    <name type="common">Fruit fly</name>
    <dbReference type="NCBI Taxonomy" id="30033"/>
    <lineage>
        <taxon>Eukaryota</taxon>
        <taxon>Metazoa</taxon>
        <taxon>Ecdysozoa</taxon>
        <taxon>Arthropoda</taxon>
        <taxon>Hexapoda</taxon>
        <taxon>Insecta</taxon>
        <taxon>Pterygota</taxon>
        <taxon>Neoptera</taxon>
        <taxon>Endopterygota</taxon>
        <taxon>Diptera</taxon>
        <taxon>Brachycera</taxon>
        <taxon>Muscomorpha</taxon>
        <taxon>Ephydroidea</taxon>
        <taxon>Drosophilidae</taxon>
        <taxon>Drosophila</taxon>
        <taxon>Sophophora</taxon>
    </lineage>
</organism>
<feature type="compositionally biased region" description="Basic and acidic residues" evidence="1">
    <location>
        <begin position="306"/>
        <end position="321"/>
    </location>
</feature>
<dbReference type="RefSeq" id="XP_017027200.1">
    <property type="nucleotide sequence ID" value="XM_017171711.3"/>
</dbReference>
<feature type="region of interest" description="Disordered" evidence="1">
    <location>
        <begin position="84"/>
        <end position="135"/>
    </location>
</feature>
<evidence type="ECO:0000313" key="3">
    <source>
        <dbReference type="Proteomes" id="UP001652661"/>
    </source>
</evidence>
<feature type="compositionally biased region" description="Basic residues" evidence="1">
    <location>
        <begin position="118"/>
        <end position="127"/>
    </location>
</feature>
<proteinExistence type="predicted"/>
<reference evidence="4" key="2">
    <citation type="submission" date="2025-08" db="UniProtKB">
        <authorList>
            <consortium name="RefSeq"/>
        </authorList>
    </citation>
    <scope>IDENTIFICATION</scope>
    <source>
        <strain evidence="4">14028-0561.14</strain>
        <tissue evidence="4">Whole fly</tissue>
    </source>
</reference>
<protein>
    <submittedName>
        <fullName evidence="4">Coilin</fullName>
    </submittedName>
</protein>
<feature type="region of interest" description="Disordered" evidence="1">
    <location>
        <begin position="299"/>
        <end position="411"/>
    </location>
</feature>
<feature type="region of interest" description="Disordered" evidence="1">
    <location>
        <begin position="152"/>
        <end position="230"/>
    </location>
</feature>
<sequence>MDNFSMKLDLSNFFKDERRQSLVFIDAKWQNIKDVQDHIQNLFKLKDINLLTTDGCFLPPREAIQVLKGAPGLKAFRFSAPEENDFASPAPVTKTSKKRKYTSAEDEVEPPSSTPSRPSKRSKKKSSKVPEIPAVTSPELSIRAFEFPLRSSQNSTKYEKSNEEASASSVSGRTSSKSSRTLQNKSVVAAVSDRPSTKSSRTLINKSVEAAAEDHKTLEEEPAPQNEVLAPPPIVFRCPLMELDSNTARTFELPAKKNNVVIIENIEIKAPNGFHLEPVATKKPEATTADVDIEGEPQLADEEASELLKAEPKADSNHKQDEEPEETVDVTNVTKAETPEIEEKVEPKDILPSSVVPPPPARFCAQSLSSDSDDDDVMVLDDTNADDSDSDVQAVAPTEEQKKSRSSNIIRDMMQSSVPLDDLPNRGDSIIFKLLKVKGNPGLGFTDFIAGICNYVNRRTKVITLEIISYPSEFKRILSQYSSSLDDSGDEVKCLNVNIKDLRETRTIVDTIE</sequence>
<evidence type="ECO:0000259" key="2">
    <source>
        <dbReference type="Pfam" id="PF15862"/>
    </source>
</evidence>
<dbReference type="AlphaFoldDB" id="A0A6P4IFX8"/>
<evidence type="ECO:0000256" key="1">
    <source>
        <dbReference type="SAM" id="MobiDB-lite"/>
    </source>
</evidence>
<feature type="compositionally biased region" description="Basic and acidic residues" evidence="1">
    <location>
        <begin position="337"/>
        <end position="349"/>
    </location>
</feature>
<gene>
    <name evidence="4" type="primary">coil</name>
</gene>
<dbReference type="InterPro" id="IPR031722">
    <property type="entry name" value="Coilin_N"/>
</dbReference>
<dbReference type="Proteomes" id="UP001652661">
    <property type="component" value="Chromosome 2R"/>
</dbReference>
<feature type="compositionally biased region" description="Low complexity" evidence="1">
    <location>
        <begin position="166"/>
        <end position="179"/>
    </location>
</feature>